<comment type="caution">
    <text evidence="1">The sequence shown here is derived from an EMBL/GenBank/DDBJ whole genome shotgun (WGS) entry which is preliminary data.</text>
</comment>
<proteinExistence type="predicted"/>
<protein>
    <submittedName>
        <fullName evidence="1">Uncharacterized protein</fullName>
    </submittedName>
</protein>
<evidence type="ECO:0000313" key="2">
    <source>
        <dbReference type="Proteomes" id="UP000179467"/>
    </source>
</evidence>
<evidence type="ECO:0000313" key="1">
    <source>
        <dbReference type="EMBL" id="OHT22249.1"/>
    </source>
</evidence>
<name>A0A1S1HIX7_9SPHN</name>
<dbReference type="OrthoDB" id="6691870at2"/>
<accession>A0A1S1HIX7</accession>
<keyword evidence="2" id="KW-1185">Reference proteome</keyword>
<sequence length="210" mass="22681">MALILAALALLQSIDATPDPASLAGAYNGSRAEVAAELILRPDGRFEYGLAYGALDETASGRWHVAAGSVVLDSDPVRAPAFSFTDRGRGEPGVVTARLVLPKELNPQFFSFVLVGPTMSPVEGRVRQGGTAEIAYDPAQPPRAIHLILPIYDLVSQEFPLDLKGGGRRIEVRFAPNDLGRAAFNGTRLPIDGDKLHFERFGEAITFRRR</sequence>
<reference evidence="1 2" key="1">
    <citation type="submission" date="2016-09" db="EMBL/GenBank/DDBJ databases">
        <title>Metabolic pathway, cell adaptation mechanisms and a novel monoxygenase revealed through proteogenomic-transcription analysis of a Sphingomonas haloaromaticamans strain degrading the fungicide ortho-phenylphenol.</title>
        <authorList>
            <person name="Perruchon C."/>
            <person name="Papadopoulou E.S."/>
            <person name="Rousidou C."/>
            <person name="Vasileiadis S."/>
            <person name="Tanou G."/>
            <person name="Amoutzias G."/>
            <person name="Molassiotis A."/>
            <person name="Karpouzas D.G."/>
        </authorList>
    </citation>
    <scope>NUCLEOTIDE SEQUENCE [LARGE SCALE GENOMIC DNA]</scope>
    <source>
        <strain evidence="1 2">P3</strain>
    </source>
</reference>
<dbReference type="RefSeq" id="WP_070935237.1">
    <property type="nucleotide sequence ID" value="NZ_MIPT01000001.1"/>
</dbReference>
<dbReference type="AlphaFoldDB" id="A0A1S1HIX7"/>
<dbReference type="EMBL" id="MIPT01000001">
    <property type="protein sequence ID" value="OHT22249.1"/>
    <property type="molecule type" value="Genomic_DNA"/>
</dbReference>
<gene>
    <name evidence="1" type="ORF">BHE75_04275</name>
</gene>
<dbReference type="Proteomes" id="UP000179467">
    <property type="component" value="Unassembled WGS sequence"/>
</dbReference>
<organism evidence="1 2">
    <name type="scientific">Edaphosphingomonas haloaromaticamans</name>
    <dbReference type="NCBI Taxonomy" id="653954"/>
    <lineage>
        <taxon>Bacteria</taxon>
        <taxon>Pseudomonadati</taxon>
        <taxon>Pseudomonadota</taxon>
        <taxon>Alphaproteobacteria</taxon>
        <taxon>Sphingomonadales</taxon>
        <taxon>Rhizorhabdaceae</taxon>
        <taxon>Edaphosphingomonas</taxon>
    </lineage>
</organism>